<gene>
    <name evidence="3" type="ORF">CDEB00056_LOCUS1209</name>
</gene>
<feature type="domain" description="Cyclin-D1-binding protein 1-like N-terminal" evidence="2">
    <location>
        <begin position="81"/>
        <end position="219"/>
    </location>
</feature>
<reference evidence="3" key="1">
    <citation type="submission" date="2021-01" db="EMBL/GenBank/DDBJ databases">
        <authorList>
            <person name="Corre E."/>
            <person name="Pelletier E."/>
            <person name="Niang G."/>
            <person name="Scheremetjew M."/>
            <person name="Finn R."/>
            <person name="Kale V."/>
            <person name="Holt S."/>
            <person name="Cochrane G."/>
            <person name="Meng A."/>
            <person name="Brown T."/>
            <person name="Cohen L."/>
        </authorList>
    </citation>
    <scope>NUCLEOTIDE SEQUENCE</scope>
    <source>
        <strain evidence="3">MM31A-1</strain>
    </source>
</reference>
<dbReference type="GO" id="GO:0005634">
    <property type="term" value="C:nucleus"/>
    <property type="evidence" value="ECO:0007669"/>
    <property type="project" value="TreeGrafter"/>
</dbReference>
<feature type="region of interest" description="Disordered" evidence="1">
    <location>
        <begin position="1"/>
        <end position="21"/>
    </location>
</feature>
<feature type="compositionally biased region" description="Basic residues" evidence="1">
    <location>
        <begin position="1"/>
        <end position="18"/>
    </location>
</feature>
<evidence type="ECO:0000313" key="3">
    <source>
        <dbReference type="EMBL" id="CAE0456368.1"/>
    </source>
</evidence>
<evidence type="ECO:0000256" key="1">
    <source>
        <dbReference type="SAM" id="MobiDB-lite"/>
    </source>
</evidence>
<evidence type="ECO:0000259" key="2">
    <source>
        <dbReference type="Pfam" id="PF13324"/>
    </source>
</evidence>
<protein>
    <recommendedName>
        <fullName evidence="2">Cyclin-D1-binding protein 1-like N-terminal domain-containing protein</fullName>
    </recommendedName>
</protein>
<dbReference type="Pfam" id="PF13324">
    <property type="entry name" value="GCIP_N"/>
    <property type="match status" value="1"/>
</dbReference>
<dbReference type="InterPro" id="IPR026907">
    <property type="entry name" value="GCIP-like"/>
</dbReference>
<dbReference type="PANTHER" id="PTHR15492">
    <property type="entry name" value="CYCLIN D1-BINDING PROTEIN 1"/>
    <property type="match status" value="1"/>
</dbReference>
<organism evidence="3">
    <name type="scientific">Chaetoceros debilis</name>
    <dbReference type="NCBI Taxonomy" id="122233"/>
    <lineage>
        <taxon>Eukaryota</taxon>
        <taxon>Sar</taxon>
        <taxon>Stramenopiles</taxon>
        <taxon>Ochrophyta</taxon>
        <taxon>Bacillariophyta</taxon>
        <taxon>Coscinodiscophyceae</taxon>
        <taxon>Chaetocerotophycidae</taxon>
        <taxon>Chaetocerotales</taxon>
        <taxon>Chaetocerotaceae</taxon>
        <taxon>Chaetoceros</taxon>
    </lineage>
</organism>
<name>A0A7S3PUW7_9STRA</name>
<sequence>MANKKKGSNNKKKAKSQGRNHNATTVLSLKRLLTALKELDEKGKDAINKANKNCSGQINIGIALKHWRELPDVVLQAYKMLSDSAELIRATSTKYTLLSKISVEDGSKLCDELRQACELVSTSAFLLHQAEVGCARSTRYFIKQRAIAIVSAVTQLIESMQNLRGLEGNVGAQLTGVLWSACDEVPKLPRGNRACMRREIFKWVGECNETMEEFAELVKASESTAGDIDSEDTALKSSGSEGGNGWDDFCENVGTGENYTSDELPIVRASLAIIKCSRGILGLALKAYECAGNIEAAAEDTNEDNKLTYISKEDIPQIGAILQWMSNLQEISRLIGVGVTDLGCLMYPPLNFDLSEKSDAKVEKIIWSNTQIGEQLLAQKDYLLTAAHFIIDATPYDQSIAIPMSEEVKELSSKLLAAIETRAEEASQGISDLLNTR</sequence>
<accession>A0A7S3PUW7</accession>
<dbReference type="InterPro" id="IPR049317">
    <property type="entry name" value="GCIP-like_N"/>
</dbReference>
<dbReference type="AlphaFoldDB" id="A0A7S3PUW7"/>
<dbReference type="EMBL" id="HBIO01001670">
    <property type="protein sequence ID" value="CAE0456368.1"/>
    <property type="molecule type" value="Transcribed_RNA"/>
</dbReference>
<proteinExistence type="predicted"/>
<dbReference type="Gene3D" id="1.20.1420.10">
    <property type="entry name" value="Talin, central domain"/>
    <property type="match status" value="1"/>
</dbReference>
<dbReference type="Gene3D" id="1.20.1410.10">
    <property type="entry name" value="I/LWEQ domain"/>
    <property type="match status" value="1"/>
</dbReference>
<dbReference type="PANTHER" id="PTHR15492:SF1">
    <property type="entry name" value="CYCLIN-D1-BINDING PROTEIN 1"/>
    <property type="match status" value="1"/>
</dbReference>